<dbReference type="Proteomes" id="UP001153331">
    <property type="component" value="Unassembled WGS sequence"/>
</dbReference>
<dbReference type="EMBL" id="JAPHNI010000064">
    <property type="protein sequence ID" value="KAJ8117157.1"/>
    <property type="molecule type" value="Genomic_DNA"/>
</dbReference>
<keyword evidence="2" id="KW-1185">Reference proteome</keyword>
<evidence type="ECO:0000313" key="1">
    <source>
        <dbReference type="EMBL" id="KAJ8117157.1"/>
    </source>
</evidence>
<sequence length="143" mass="15514">MTAQPSVATSAVPACAQYYTHALPAVVEQQQSNKAIFWKWQYSCDALASKYSISVEDLLKWNPSLSSKDCVLQLGVKYCVVQVEESKRATTKASQTASGNPPICTFDPKKGQYVCPEAPPICTFDPKKGEYVCPKPASTGKAS</sequence>
<reference evidence="1" key="1">
    <citation type="submission" date="2022-11" db="EMBL/GenBank/DDBJ databases">
        <title>Genome Sequence of Boeremia exigua.</title>
        <authorList>
            <person name="Buettner E."/>
        </authorList>
    </citation>
    <scope>NUCLEOTIDE SEQUENCE</scope>
    <source>
        <strain evidence="1">CU02</strain>
    </source>
</reference>
<gene>
    <name evidence="1" type="ORF">OPT61_g1579</name>
</gene>
<proteinExistence type="predicted"/>
<protein>
    <submittedName>
        <fullName evidence="1">Uncharacterized protein</fullName>
    </submittedName>
</protein>
<evidence type="ECO:0000313" key="2">
    <source>
        <dbReference type="Proteomes" id="UP001153331"/>
    </source>
</evidence>
<accession>A0ACC2IPS8</accession>
<name>A0ACC2IPS8_9PLEO</name>
<organism evidence="1 2">
    <name type="scientific">Boeremia exigua</name>
    <dbReference type="NCBI Taxonomy" id="749465"/>
    <lineage>
        <taxon>Eukaryota</taxon>
        <taxon>Fungi</taxon>
        <taxon>Dikarya</taxon>
        <taxon>Ascomycota</taxon>
        <taxon>Pezizomycotina</taxon>
        <taxon>Dothideomycetes</taxon>
        <taxon>Pleosporomycetidae</taxon>
        <taxon>Pleosporales</taxon>
        <taxon>Pleosporineae</taxon>
        <taxon>Didymellaceae</taxon>
        <taxon>Boeremia</taxon>
    </lineage>
</organism>
<comment type="caution">
    <text evidence="1">The sequence shown here is derived from an EMBL/GenBank/DDBJ whole genome shotgun (WGS) entry which is preliminary data.</text>
</comment>